<keyword evidence="2" id="KW-1185">Reference proteome</keyword>
<protein>
    <submittedName>
        <fullName evidence="1">Uncharacterized protein</fullName>
    </submittedName>
</protein>
<evidence type="ECO:0000313" key="1">
    <source>
        <dbReference type="EMBL" id="MBW8685211.1"/>
    </source>
</evidence>
<name>A0ABS7GC13_9BACT</name>
<evidence type="ECO:0000313" key="2">
    <source>
        <dbReference type="Proteomes" id="UP000812961"/>
    </source>
</evidence>
<accession>A0ABS7GC13</accession>
<dbReference type="RefSeq" id="WP_220250430.1">
    <property type="nucleotide sequence ID" value="NZ_JAICCF010000002.1"/>
</dbReference>
<sequence>MSKKKSHKKHTTRELNSFPFLSLSLEERLKLSGASKLNNKNSSIEINEDYWKMVKKKEN</sequence>
<gene>
    <name evidence="1" type="ORF">K1Y79_12815</name>
</gene>
<dbReference type="EMBL" id="JAICCF010000002">
    <property type="protein sequence ID" value="MBW8685211.1"/>
    <property type="molecule type" value="Genomic_DNA"/>
</dbReference>
<proteinExistence type="predicted"/>
<dbReference type="Proteomes" id="UP000812961">
    <property type="component" value="Unassembled WGS sequence"/>
</dbReference>
<reference evidence="1 2" key="1">
    <citation type="submission" date="2021-08" db="EMBL/GenBank/DDBJ databases">
        <title>The genome sequence of Chitinophaga sp. B61.</title>
        <authorList>
            <person name="Zhang X."/>
        </authorList>
    </citation>
    <scope>NUCLEOTIDE SEQUENCE [LARGE SCALE GENOMIC DNA]</scope>
    <source>
        <strain evidence="1 2">B61</strain>
    </source>
</reference>
<organism evidence="1 2">
    <name type="scientific">Chitinophaga rhizophila</name>
    <dbReference type="NCBI Taxonomy" id="2866212"/>
    <lineage>
        <taxon>Bacteria</taxon>
        <taxon>Pseudomonadati</taxon>
        <taxon>Bacteroidota</taxon>
        <taxon>Chitinophagia</taxon>
        <taxon>Chitinophagales</taxon>
        <taxon>Chitinophagaceae</taxon>
        <taxon>Chitinophaga</taxon>
    </lineage>
</organism>
<comment type="caution">
    <text evidence="1">The sequence shown here is derived from an EMBL/GenBank/DDBJ whole genome shotgun (WGS) entry which is preliminary data.</text>
</comment>